<evidence type="ECO:0000313" key="7">
    <source>
        <dbReference type="Proteomes" id="UP000281406"/>
    </source>
</evidence>
<dbReference type="AlphaFoldDB" id="A0A3N0Z4V3"/>
<name>A0A3N0Z4V3_ANAGA</name>
<dbReference type="Proteomes" id="UP000281406">
    <property type="component" value="Unassembled WGS sequence"/>
</dbReference>
<evidence type="ECO:0000256" key="5">
    <source>
        <dbReference type="SAM" id="MobiDB-lite"/>
    </source>
</evidence>
<dbReference type="InterPro" id="IPR050182">
    <property type="entry name" value="Cytochrome_P450_fam2"/>
</dbReference>
<comment type="caution">
    <text evidence="6">The sequence shown here is derived from an EMBL/GenBank/DDBJ whole genome shotgun (WGS) entry which is preliminary data.</text>
</comment>
<comment type="similarity">
    <text evidence="2">Belongs to the cytochrome P450 family.</text>
</comment>
<accession>A0A3N0Z4V3</accession>
<dbReference type="GO" id="GO:0005506">
    <property type="term" value="F:iron ion binding"/>
    <property type="evidence" value="ECO:0007669"/>
    <property type="project" value="InterPro"/>
</dbReference>
<dbReference type="PANTHER" id="PTHR24300:SF153">
    <property type="entry name" value="CYTOCHROME P450 2G1-LIKE-RELATED"/>
    <property type="match status" value="1"/>
</dbReference>
<dbReference type="SUPFAM" id="SSF48264">
    <property type="entry name" value="Cytochrome P450"/>
    <property type="match status" value="2"/>
</dbReference>
<gene>
    <name evidence="6" type="ORF">DPX16_11640</name>
</gene>
<evidence type="ECO:0000256" key="1">
    <source>
        <dbReference type="ARBA" id="ARBA00001971"/>
    </source>
</evidence>
<dbReference type="Gene3D" id="1.10.630.10">
    <property type="entry name" value="Cytochrome P450"/>
    <property type="match status" value="2"/>
</dbReference>
<reference evidence="6 7" key="1">
    <citation type="submission" date="2018-10" db="EMBL/GenBank/DDBJ databases">
        <title>Genome assembly for a Yunnan-Guizhou Plateau 3E fish, Anabarilius grahami (Regan), and its evolutionary and genetic applications.</title>
        <authorList>
            <person name="Jiang W."/>
        </authorList>
    </citation>
    <scope>NUCLEOTIDE SEQUENCE [LARGE SCALE GENOMIC DNA]</scope>
    <source>
        <strain evidence="6">AG-KIZ</strain>
        <tissue evidence="6">Muscle</tissue>
    </source>
</reference>
<sequence length="531" mass="61323">MLVRWKRKASGLSLPPGPLALPLVGNLPVIDKSAPFKSFMKWSKTYGPVMTVYIGLQRTVVLVGYDTVKEALVDQADDFKGRAPIPFLYRVLRGYGLVISNGDRWQQLRRFTLITLRDFGMGRKRMEQWIQEESRHLLNSFEETKSTPVDPAFFMSRAVSNVICSLVFGQRFDYEDKSFLHLLQIISRLLRFVSSPWGQMYNIYPKLMEFLPGRHHAMFREVEDIKAFIMTKIKEHEQNLDFIDPKDFIDCFLIRLKEEKQNPDTEFHKDNMLGTVVNLFVAGTETTSTTLRYALMLLIKHPHIQEQMQREIDRVIGQNRIPTMDDRKSLPFTDAVIHEVQRYMDIVPLNVPHYATHDMSFRGYLIPKRGVNLSQPPAASSPREQEMAVEEEEGEPSETSRPPCPTYAELLEFMERTSGRLQLPWERIKKGTARRQLDKRFLSDHNPAAPVSLPFLPDVEIEKAWKNPYSARKRSCVGESLARMELFLFIVSLLQKFNFSSPKGPDGIDPSPELSSFGNMPRFYDLIASPR</sequence>
<dbReference type="GO" id="GO:0006082">
    <property type="term" value="P:organic acid metabolic process"/>
    <property type="evidence" value="ECO:0007669"/>
    <property type="project" value="TreeGrafter"/>
</dbReference>
<evidence type="ECO:0000256" key="4">
    <source>
        <dbReference type="ARBA" id="ARBA00023004"/>
    </source>
</evidence>
<dbReference type="FunFam" id="1.10.630.10:FF:000165">
    <property type="entry name" value="Cytochrome P450, family 2, subfamily Y, polypeptide 3"/>
    <property type="match status" value="1"/>
</dbReference>
<evidence type="ECO:0000256" key="2">
    <source>
        <dbReference type="ARBA" id="ARBA00010617"/>
    </source>
</evidence>
<comment type="cofactor">
    <cofactor evidence="1">
        <name>heme</name>
        <dbReference type="ChEBI" id="CHEBI:30413"/>
    </cofactor>
</comment>
<proteinExistence type="inferred from homology"/>
<dbReference type="GO" id="GO:0016712">
    <property type="term" value="F:oxidoreductase activity, acting on paired donors, with incorporation or reduction of molecular oxygen, reduced flavin or flavoprotein as one donor, and incorporation of one atom of oxygen"/>
    <property type="evidence" value="ECO:0007669"/>
    <property type="project" value="TreeGrafter"/>
</dbReference>
<dbReference type="EMBL" id="RJVU01011952">
    <property type="protein sequence ID" value="ROL53214.1"/>
    <property type="molecule type" value="Genomic_DNA"/>
</dbReference>
<dbReference type="PANTHER" id="PTHR24300">
    <property type="entry name" value="CYTOCHROME P450 508A4-RELATED"/>
    <property type="match status" value="1"/>
</dbReference>
<feature type="region of interest" description="Disordered" evidence="5">
    <location>
        <begin position="373"/>
        <end position="404"/>
    </location>
</feature>
<dbReference type="PRINTS" id="PR00463">
    <property type="entry name" value="EP450I"/>
</dbReference>
<dbReference type="InterPro" id="IPR036396">
    <property type="entry name" value="Cyt_P450_sf"/>
</dbReference>
<dbReference type="InterPro" id="IPR002401">
    <property type="entry name" value="Cyt_P450_E_grp-I"/>
</dbReference>
<evidence type="ECO:0000313" key="6">
    <source>
        <dbReference type="EMBL" id="ROL53214.1"/>
    </source>
</evidence>
<evidence type="ECO:0000256" key="3">
    <source>
        <dbReference type="ARBA" id="ARBA00022723"/>
    </source>
</evidence>
<dbReference type="GO" id="GO:0020037">
    <property type="term" value="F:heme binding"/>
    <property type="evidence" value="ECO:0007669"/>
    <property type="project" value="InterPro"/>
</dbReference>
<keyword evidence="7" id="KW-1185">Reference proteome</keyword>
<keyword evidence="4" id="KW-0408">Iron</keyword>
<dbReference type="OrthoDB" id="1103324at2759"/>
<feature type="compositionally biased region" description="Acidic residues" evidence="5">
    <location>
        <begin position="387"/>
        <end position="396"/>
    </location>
</feature>
<dbReference type="GO" id="GO:0006805">
    <property type="term" value="P:xenobiotic metabolic process"/>
    <property type="evidence" value="ECO:0007669"/>
    <property type="project" value="TreeGrafter"/>
</dbReference>
<dbReference type="Pfam" id="PF00067">
    <property type="entry name" value="p450"/>
    <property type="match status" value="2"/>
</dbReference>
<dbReference type="GO" id="GO:0005737">
    <property type="term" value="C:cytoplasm"/>
    <property type="evidence" value="ECO:0007669"/>
    <property type="project" value="TreeGrafter"/>
</dbReference>
<organism evidence="6 7">
    <name type="scientific">Anabarilius grahami</name>
    <name type="common">Kanglang fish</name>
    <name type="synonym">Barilius grahami</name>
    <dbReference type="NCBI Taxonomy" id="495550"/>
    <lineage>
        <taxon>Eukaryota</taxon>
        <taxon>Metazoa</taxon>
        <taxon>Chordata</taxon>
        <taxon>Craniata</taxon>
        <taxon>Vertebrata</taxon>
        <taxon>Euteleostomi</taxon>
        <taxon>Actinopterygii</taxon>
        <taxon>Neopterygii</taxon>
        <taxon>Teleostei</taxon>
        <taxon>Ostariophysi</taxon>
        <taxon>Cypriniformes</taxon>
        <taxon>Xenocyprididae</taxon>
        <taxon>Xenocypridinae</taxon>
        <taxon>Xenocypridinae incertae sedis</taxon>
        <taxon>Anabarilius</taxon>
    </lineage>
</organism>
<keyword evidence="3" id="KW-0479">Metal-binding</keyword>
<dbReference type="PRINTS" id="PR00385">
    <property type="entry name" value="P450"/>
</dbReference>
<dbReference type="InterPro" id="IPR001128">
    <property type="entry name" value="Cyt_P450"/>
</dbReference>
<protein>
    <submittedName>
        <fullName evidence="6">Cytochrome P450 2C21</fullName>
    </submittedName>
</protein>